<sequence length="145" mass="16400">MPNKTRPDYFQHHHCSLPPHVPAASSFLTTPLLMHQPGPNILSHVEIYSREDIASSDAPKVADRLEWAWVEDPTLDGASPAALLEKFRAWAAEEVERQPGDYYAEVIPRFNLFIMVDDEVLQSLGRLDALGMDWPSNTFVKFVNV</sequence>
<dbReference type="GeneID" id="5980858"/>
<dbReference type="VEuPathDB" id="FungiDB:JI435_137290"/>
<dbReference type="HOGENOM" id="CLU_1787514_0_0_1"/>
<dbReference type="EMBL" id="CH445352">
    <property type="protein sequence ID" value="EAT78753.1"/>
    <property type="molecule type" value="Genomic_DNA"/>
</dbReference>
<accession>Q0U3D5</accession>
<dbReference type="Proteomes" id="UP000001055">
    <property type="component" value="Unassembled WGS sequence"/>
</dbReference>
<dbReference type="KEGG" id="pno:SNOG_13729"/>
<proteinExistence type="predicted"/>
<gene>
    <name evidence="1" type="ORF">SNOG_13729</name>
</gene>
<evidence type="ECO:0000313" key="2">
    <source>
        <dbReference type="Proteomes" id="UP000001055"/>
    </source>
</evidence>
<dbReference type="AlphaFoldDB" id="Q0U3D5"/>
<name>Q0U3D5_PHANO</name>
<reference evidence="2" key="1">
    <citation type="journal article" date="2007" name="Plant Cell">
        <title>Dothideomycete-plant interactions illuminated by genome sequencing and EST analysis of the wheat pathogen Stagonospora nodorum.</title>
        <authorList>
            <person name="Hane J.K."/>
            <person name="Lowe R.G."/>
            <person name="Solomon P.S."/>
            <person name="Tan K.C."/>
            <person name="Schoch C.L."/>
            <person name="Spatafora J.W."/>
            <person name="Crous P.W."/>
            <person name="Kodira C."/>
            <person name="Birren B.W."/>
            <person name="Galagan J.E."/>
            <person name="Torriani S.F."/>
            <person name="McDonald B.A."/>
            <person name="Oliver R.P."/>
        </authorList>
    </citation>
    <scope>NUCLEOTIDE SEQUENCE [LARGE SCALE GENOMIC DNA]</scope>
    <source>
        <strain evidence="2">SN15 / ATCC MYA-4574 / FGSC 10173</strain>
    </source>
</reference>
<evidence type="ECO:0000313" key="1">
    <source>
        <dbReference type="EMBL" id="EAT78753.1"/>
    </source>
</evidence>
<dbReference type="InParanoid" id="Q0U3D5"/>
<dbReference type="RefSeq" id="XP_001803936.1">
    <property type="nucleotide sequence ID" value="XM_001803884.1"/>
</dbReference>
<organism evidence="1 2">
    <name type="scientific">Phaeosphaeria nodorum (strain SN15 / ATCC MYA-4574 / FGSC 10173)</name>
    <name type="common">Glume blotch fungus</name>
    <name type="synonym">Parastagonospora nodorum</name>
    <dbReference type="NCBI Taxonomy" id="321614"/>
    <lineage>
        <taxon>Eukaryota</taxon>
        <taxon>Fungi</taxon>
        <taxon>Dikarya</taxon>
        <taxon>Ascomycota</taxon>
        <taxon>Pezizomycotina</taxon>
        <taxon>Dothideomycetes</taxon>
        <taxon>Pleosporomycetidae</taxon>
        <taxon>Pleosporales</taxon>
        <taxon>Pleosporineae</taxon>
        <taxon>Phaeosphaeriaceae</taxon>
        <taxon>Parastagonospora</taxon>
    </lineage>
</organism>
<protein>
    <submittedName>
        <fullName evidence="1">Uncharacterized protein</fullName>
    </submittedName>
</protein>